<evidence type="ECO:0000256" key="2">
    <source>
        <dbReference type="ARBA" id="ARBA00009610"/>
    </source>
</evidence>
<evidence type="ECO:0000259" key="4">
    <source>
        <dbReference type="Pfam" id="PF10181"/>
    </source>
</evidence>
<evidence type="ECO:0000313" key="6">
    <source>
        <dbReference type="Proteomes" id="UP000095300"/>
    </source>
</evidence>
<dbReference type="GO" id="GO:0000506">
    <property type="term" value="C:glycosylphosphatidylinositol-N-acetylglucosaminyltransferase (GPI-GnT) complex"/>
    <property type="evidence" value="ECO:0007669"/>
    <property type="project" value="InterPro"/>
</dbReference>
<dbReference type="GO" id="GO:0006506">
    <property type="term" value="P:GPI anchor biosynthetic process"/>
    <property type="evidence" value="ECO:0007669"/>
    <property type="project" value="InterPro"/>
</dbReference>
<dbReference type="InterPro" id="IPR019328">
    <property type="entry name" value="PIGH-H_dom"/>
</dbReference>
<dbReference type="EnsemblMetazoa" id="SCAU011761-RB">
    <property type="protein sequence ID" value="SCAU011761-PB"/>
    <property type="gene ID" value="SCAU011761"/>
</dbReference>
<reference evidence="5" key="1">
    <citation type="submission" date="2020-05" db="UniProtKB">
        <authorList>
            <consortium name="EnsemblMetazoa"/>
        </authorList>
    </citation>
    <scope>IDENTIFICATION</scope>
    <source>
        <strain evidence="5">USDA</strain>
    </source>
</reference>
<sequence length="196" mass="23089">MDSTTNPLIYEFHSTTHLYEGIKEPNLRLEVHEYGSDAVQIKLVNKTFAKQKNEVGQHCVFFATTCCCYLWLHLNHSFRLVYMEVFLLLWLVPLLWRLLSIVESETFIYCYDFGMHLQVKKLLGKSNSFITSSNIHDVRINEVVENFDFRYLLIIRTKGKLFHKKPIIPVFKIFKPTCDCLSLIYKSLNQVMLKEA</sequence>
<protein>
    <recommendedName>
        <fullName evidence="4">Phosphatidylinositol N-acetylglucosaminyltransferase subunit H conserved domain-containing protein</fullName>
    </recommendedName>
</protein>
<feature type="transmembrane region" description="Helical" evidence="3">
    <location>
        <begin position="80"/>
        <end position="99"/>
    </location>
</feature>
<dbReference type="VEuPathDB" id="VectorBase:SCAU011761"/>
<dbReference type="STRING" id="35570.A0A1I8PWH7"/>
<evidence type="ECO:0000256" key="1">
    <source>
        <dbReference type="ARBA" id="ARBA00004687"/>
    </source>
</evidence>
<dbReference type="Pfam" id="PF10181">
    <property type="entry name" value="PIG-H"/>
    <property type="match status" value="1"/>
</dbReference>
<keyword evidence="3" id="KW-0812">Transmembrane</keyword>
<keyword evidence="3" id="KW-1133">Transmembrane helix</keyword>
<accession>A0A1I8PWH7</accession>
<dbReference type="PANTHER" id="PTHR15231:SF1">
    <property type="entry name" value="PHOSPHATIDYLINOSITOL N-ACETYLGLUCOSAMINYLTRANSFERASE SUBUNIT H"/>
    <property type="match status" value="1"/>
</dbReference>
<organism evidence="5 6">
    <name type="scientific">Stomoxys calcitrans</name>
    <name type="common">Stable fly</name>
    <name type="synonym">Conops calcitrans</name>
    <dbReference type="NCBI Taxonomy" id="35570"/>
    <lineage>
        <taxon>Eukaryota</taxon>
        <taxon>Metazoa</taxon>
        <taxon>Ecdysozoa</taxon>
        <taxon>Arthropoda</taxon>
        <taxon>Hexapoda</taxon>
        <taxon>Insecta</taxon>
        <taxon>Pterygota</taxon>
        <taxon>Neoptera</taxon>
        <taxon>Endopterygota</taxon>
        <taxon>Diptera</taxon>
        <taxon>Brachycera</taxon>
        <taxon>Muscomorpha</taxon>
        <taxon>Muscoidea</taxon>
        <taxon>Muscidae</taxon>
        <taxon>Stomoxys</taxon>
    </lineage>
</organism>
<comment type="pathway">
    <text evidence="1">Glycolipid biosynthesis; glycosylphosphatidylinositol-anchor biosynthesis.</text>
</comment>
<feature type="domain" description="Phosphatidylinositol N-acetylglucosaminyltransferase subunit H conserved" evidence="4">
    <location>
        <begin position="112"/>
        <end position="171"/>
    </location>
</feature>
<gene>
    <name evidence="5" type="primary">106095796</name>
</gene>
<dbReference type="OrthoDB" id="6256716at2759"/>
<dbReference type="InterPro" id="IPR044215">
    <property type="entry name" value="PIG-H"/>
</dbReference>
<dbReference type="PANTHER" id="PTHR15231">
    <property type="entry name" value="PHOSPHATIDYLINOSITOL N-ACETYLGLUCOSAMINYLTRANSFERASE SUBUNIT H"/>
    <property type="match status" value="1"/>
</dbReference>
<dbReference type="KEGG" id="scac:106095796"/>
<proteinExistence type="inferred from homology"/>
<evidence type="ECO:0000256" key="3">
    <source>
        <dbReference type="SAM" id="Phobius"/>
    </source>
</evidence>
<evidence type="ECO:0000313" key="5">
    <source>
        <dbReference type="EnsemblMetazoa" id="SCAU011761-PB"/>
    </source>
</evidence>
<keyword evidence="6" id="KW-1185">Reference proteome</keyword>
<feature type="transmembrane region" description="Helical" evidence="3">
    <location>
        <begin position="55"/>
        <end position="74"/>
    </location>
</feature>
<dbReference type="AlphaFoldDB" id="A0A1I8PWH7"/>
<name>A0A1I8PWH7_STOCA</name>
<keyword evidence="3" id="KW-0472">Membrane</keyword>
<comment type="similarity">
    <text evidence="2">Belongs to the PIGH family.</text>
</comment>
<dbReference type="Proteomes" id="UP000095300">
    <property type="component" value="Unassembled WGS sequence"/>
</dbReference>